<reference evidence="2" key="1">
    <citation type="journal article" date="2013" name="PLoS ONE">
        <title>Direct detection of alternative open reading frames translation products in human significantly expands the proteome.</title>
        <authorList>
            <person name="Vanderperre B."/>
            <person name="Lucier J.-F."/>
            <person name="Motard J."/>
            <person name="Tremblay G."/>
            <person name="Vanderperre S."/>
            <person name="Wisztorski M."/>
            <person name="Salzet M."/>
            <person name="Boisvert F.-M."/>
            <person name="Roucou X."/>
        </authorList>
    </citation>
    <scope>NUCLEOTIDE SEQUENCE</scope>
</reference>
<organism evidence="2">
    <name type="scientific">Homo sapiens</name>
    <name type="common">Human</name>
    <dbReference type="NCBI Taxonomy" id="9606"/>
    <lineage>
        <taxon>Eukaryota</taxon>
        <taxon>Metazoa</taxon>
        <taxon>Chordata</taxon>
        <taxon>Craniata</taxon>
        <taxon>Vertebrata</taxon>
        <taxon>Euteleostomi</taxon>
        <taxon>Mammalia</taxon>
        <taxon>Eutheria</taxon>
        <taxon>Euarchontoglires</taxon>
        <taxon>Primates</taxon>
        <taxon>Haplorrhini</taxon>
        <taxon>Catarrhini</taxon>
        <taxon>Hominidae</taxon>
        <taxon>Homo</taxon>
    </lineage>
</organism>
<gene>
    <name evidence="2" type="primary">RALY</name>
</gene>
<evidence type="ECO:0000313" key="2">
    <source>
        <dbReference type="EMBL" id="CCQ43400.1"/>
    </source>
</evidence>
<accession>L8E7Y8</accession>
<proteinExistence type="predicted"/>
<feature type="chain" id="PRO_5003988432" evidence="1">
    <location>
        <begin position="18"/>
        <end position="64"/>
    </location>
</feature>
<evidence type="ECO:0000256" key="1">
    <source>
        <dbReference type="SAM" id="SignalP"/>
    </source>
</evidence>
<dbReference type="AlphaFoldDB" id="L8E7Y8"/>
<keyword evidence="1" id="KW-0732">Signal</keyword>
<sequence>MWRPSSLSMAVWPAVLCTRAMPLFSTPMSAMPGQLCWERMGGCWPGRPWTSTWLESLSLTDPRG</sequence>
<name>L8E7Y8_HUMAN</name>
<protein>
    <submittedName>
        <fullName evidence="2">Alternative protein RALY</fullName>
    </submittedName>
</protein>
<dbReference type="OrthoDB" id="6730379at2759"/>
<dbReference type="ChiTaRS" id="RALY">
    <property type="organism name" value="human"/>
</dbReference>
<dbReference type="EMBL" id="HF583903">
    <property type="protein sequence ID" value="CCQ43400.1"/>
    <property type="molecule type" value="Genomic_DNA"/>
</dbReference>
<feature type="signal peptide" evidence="1">
    <location>
        <begin position="1"/>
        <end position="17"/>
    </location>
</feature>